<name>A0ABY8V0I9_9BACI</name>
<reference evidence="1 2" key="1">
    <citation type="submission" date="2023-05" db="EMBL/GenBank/DDBJ databases">
        <title>Comparative genomics reveals the evidence of polycyclic aromatic hydrocarbons degradation in moderately halophilic genus Pontibacillus.</title>
        <authorList>
            <person name="Yang H."/>
            <person name="Qian Z."/>
        </authorList>
    </citation>
    <scope>NUCLEOTIDE SEQUENCE [LARGE SCALE GENOMIC DNA]</scope>
    <source>
        <strain evidence="2">HN14</strain>
    </source>
</reference>
<evidence type="ECO:0000313" key="1">
    <source>
        <dbReference type="EMBL" id="WIF98742.1"/>
    </source>
</evidence>
<dbReference type="EMBL" id="CP126446">
    <property type="protein sequence ID" value="WIF98742.1"/>
    <property type="molecule type" value="Genomic_DNA"/>
</dbReference>
<sequence length="129" mass="14777">MIGTLGPVIFYTSEQSMRTFTDFQRSEGGRWATHDRMLQKPASEFLGPELGTISFNIRFDVQYGMNPRKEMDKLLSMVRNGETYVLVIGGKGLGMKRWSLQKVVQKWEHVDNRGNLLVSNLSVSLEEYV</sequence>
<evidence type="ECO:0000313" key="2">
    <source>
        <dbReference type="Proteomes" id="UP001236652"/>
    </source>
</evidence>
<dbReference type="RefSeq" id="WP_231418513.1">
    <property type="nucleotide sequence ID" value="NZ_CP126446.1"/>
</dbReference>
<dbReference type="Proteomes" id="UP001236652">
    <property type="component" value="Chromosome"/>
</dbReference>
<organism evidence="1 2">
    <name type="scientific">Pontibacillus chungwhensis</name>
    <dbReference type="NCBI Taxonomy" id="265426"/>
    <lineage>
        <taxon>Bacteria</taxon>
        <taxon>Bacillati</taxon>
        <taxon>Bacillota</taxon>
        <taxon>Bacilli</taxon>
        <taxon>Bacillales</taxon>
        <taxon>Bacillaceae</taxon>
        <taxon>Pontibacillus</taxon>
    </lineage>
</organism>
<keyword evidence="2" id="KW-1185">Reference proteome</keyword>
<accession>A0ABY8V0I9</accession>
<dbReference type="Pfam" id="PF06995">
    <property type="entry name" value="Phage_P2_GpU"/>
    <property type="match status" value="1"/>
</dbReference>
<protein>
    <submittedName>
        <fullName evidence="1">Phage tail protein</fullName>
    </submittedName>
</protein>
<dbReference type="InterPro" id="IPR009734">
    <property type="entry name" value="Myoviridae_GpU"/>
</dbReference>
<proteinExistence type="predicted"/>
<gene>
    <name evidence="1" type="ORF">QNI29_03565</name>
</gene>